<keyword evidence="18" id="KW-1185">Reference proteome</keyword>
<keyword evidence="10" id="KW-0862">Zinc</keyword>
<name>A0A6L9SDF3_9ACTN</name>
<keyword evidence="11" id="KW-0560">Oxidoreductase</keyword>
<comment type="catalytic activity">
    <reaction evidence="1">
        <text>inosine + phosphate = alpha-D-ribose 1-phosphate + hypoxanthine</text>
        <dbReference type="Rhea" id="RHEA:27646"/>
        <dbReference type="ChEBI" id="CHEBI:17368"/>
        <dbReference type="ChEBI" id="CHEBI:17596"/>
        <dbReference type="ChEBI" id="CHEBI:43474"/>
        <dbReference type="ChEBI" id="CHEBI:57720"/>
        <dbReference type="EC" id="2.4.2.1"/>
    </reaction>
    <physiologicalReaction direction="left-to-right" evidence="1">
        <dbReference type="Rhea" id="RHEA:27647"/>
    </physiologicalReaction>
</comment>
<dbReference type="InterPro" id="IPR011324">
    <property type="entry name" value="Cytotoxic_necrot_fac-like_cat"/>
</dbReference>
<accession>A0A6L9SDF3</accession>
<evidence type="ECO:0000256" key="8">
    <source>
        <dbReference type="ARBA" id="ARBA00022723"/>
    </source>
</evidence>
<evidence type="ECO:0000256" key="10">
    <source>
        <dbReference type="ARBA" id="ARBA00022833"/>
    </source>
</evidence>
<dbReference type="AlphaFoldDB" id="A0A6L9SDF3"/>
<keyword evidence="12" id="KW-0186">Copper</keyword>
<dbReference type="InterPro" id="IPR038371">
    <property type="entry name" value="Cu_polyphenol_OxRdtase_sf"/>
</dbReference>
<organism evidence="17 18">
    <name type="scientific">Phytoactinopolyspora halotolerans</name>
    <dbReference type="NCBI Taxonomy" id="1981512"/>
    <lineage>
        <taxon>Bacteria</taxon>
        <taxon>Bacillati</taxon>
        <taxon>Actinomycetota</taxon>
        <taxon>Actinomycetes</taxon>
        <taxon>Jiangellales</taxon>
        <taxon>Jiangellaceae</taxon>
        <taxon>Phytoactinopolyspora</taxon>
    </lineage>
</organism>
<evidence type="ECO:0000256" key="12">
    <source>
        <dbReference type="ARBA" id="ARBA00023008"/>
    </source>
</evidence>
<dbReference type="SUPFAM" id="SSF64438">
    <property type="entry name" value="CNF1/YfiH-like putative cysteine hydrolases"/>
    <property type="match status" value="1"/>
</dbReference>
<evidence type="ECO:0000256" key="13">
    <source>
        <dbReference type="ARBA" id="ARBA00047989"/>
    </source>
</evidence>
<dbReference type="Pfam" id="PF02578">
    <property type="entry name" value="Cu-oxidase_4"/>
    <property type="match status" value="1"/>
</dbReference>
<evidence type="ECO:0000256" key="3">
    <source>
        <dbReference type="ARBA" id="ARBA00001973"/>
    </source>
</evidence>
<dbReference type="PANTHER" id="PTHR30616:SF2">
    <property type="entry name" value="PURINE NUCLEOSIDE PHOSPHORYLASE LACC1"/>
    <property type="match status" value="1"/>
</dbReference>
<dbReference type="GO" id="GO:0017061">
    <property type="term" value="F:S-methyl-5-thioadenosine phosphorylase activity"/>
    <property type="evidence" value="ECO:0007669"/>
    <property type="project" value="UniProtKB-EC"/>
</dbReference>
<keyword evidence="9" id="KW-0378">Hydrolase</keyword>
<keyword evidence="7" id="KW-0808">Transferase</keyword>
<comment type="cofactor">
    <cofactor evidence="3">
        <name>Cu(2+)</name>
        <dbReference type="ChEBI" id="CHEBI:29036"/>
    </cofactor>
</comment>
<evidence type="ECO:0000256" key="16">
    <source>
        <dbReference type="RuleBase" id="RU361274"/>
    </source>
</evidence>
<dbReference type="PANTHER" id="PTHR30616">
    <property type="entry name" value="UNCHARACTERIZED PROTEIN YFIH"/>
    <property type="match status" value="1"/>
</dbReference>
<evidence type="ECO:0000313" key="17">
    <source>
        <dbReference type="EMBL" id="NEE03099.1"/>
    </source>
</evidence>
<comment type="similarity">
    <text evidence="5 16">Belongs to the purine nucleoside phosphorylase YfiH/LACC1 family.</text>
</comment>
<proteinExistence type="inferred from homology"/>
<evidence type="ECO:0000256" key="11">
    <source>
        <dbReference type="ARBA" id="ARBA00023002"/>
    </source>
</evidence>
<dbReference type="GO" id="GO:0016491">
    <property type="term" value="F:oxidoreductase activity"/>
    <property type="evidence" value="ECO:0007669"/>
    <property type="project" value="UniProtKB-KW"/>
</dbReference>
<evidence type="ECO:0000256" key="15">
    <source>
        <dbReference type="ARBA" id="ARBA00049893"/>
    </source>
</evidence>
<evidence type="ECO:0000256" key="1">
    <source>
        <dbReference type="ARBA" id="ARBA00000553"/>
    </source>
</evidence>
<evidence type="ECO:0000256" key="6">
    <source>
        <dbReference type="ARBA" id="ARBA00011738"/>
    </source>
</evidence>
<comment type="catalytic activity">
    <reaction evidence="14">
        <text>adenosine + phosphate = alpha-D-ribose 1-phosphate + adenine</text>
        <dbReference type="Rhea" id="RHEA:27642"/>
        <dbReference type="ChEBI" id="CHEBI:16335"/>
        <dbReference type="ChEBI" id="CHEBI:16708"/>
        <dbReference type="ChEBI" id="CHEBI:43474"/>
        <dbReference type="ChEBI" id="CHEBI:57720"/>
        <dbReference type="EC" id="2.4.2.1"/>
    </reaction>
    <physiologicalReaction direction="left-to-right" evidence="14">
        <dbReference type="Rhea" id="RHEA:27643"/>
    </physiologicalReaction>
</comment>
<evidence type="ECO:0000256" key="9">
    <source>
        <dbReference type="ARBA" id="ARBA00022801"/>
    </source>
</evidence>
<reference evidence="17 18" key="1">
    <citation type="submission" date="2020-02" db="EMBL/GenBank/DDBJ databases">
        <authorList>
            <person name="Li X.-J."/>
            <person name="Han X.-M."/>
        </authorList>
    </citation>
    <scope>NUCLEOTIDE SEQUENCE [LARGE SCALE GENOMIC DNA]</scope>
    <source>
        <strain evidence="17 18">CCTCC AB 2017055</strain>
    </source>
</reference>
<comment type="subunit">
    <text evidence="6">Homodimer.</text>
</comment>
<comment type="function">
    <text evidence="4">Purine nucleoside enzyme that catalyzes the phosphorolysis of adenosine and inosine nucleosides, yielding D-ribose 1-phosphate and the respective free bases, adenine and hypoxanthine. Also catalyzes the phosphorolysis of S-methyl-5'-thioadenosine into adenine and S-methyl-5-thio-alpha-D-ribose 1-phosphate. Also has adenosine deaminase activity.</text>
</comment>
<evidence type="ECO:0000256" key="2">
    <source>
        <dbReference type="ARBA" id="ARBA00001947"/>
    </source>
</evidence>
<comment type="cofactor">
    <cofactor evidence="2">
        <name>Zn(2+)</name>
        <dbReference type="ChEBI" id="CHEBI:29105"/>
    </cofactor>
</comment>
<gene>
    <name evidence="17" type="primary">pgeF</name>
    <name evidence="17" type="ORF">G1H10_23320</name>
</gene>
<protein>
    <recommendedName>
        <fullName evidence="16">Purine nucleoside phosphorylase</fullName>
    </recommendedName>
</protein>
<evidence type="ECO:0000256" key="5">
    <source>
        <dbReference type="ARBA" id="ARBA00007353"/>
    </source>
</evidence>
<sequence>MAGRGEDRAVLAHLSSHGRASFAFTDRAGGVSRPPFDELNLARHVGDDAHAVESNRSRLAESIGLPADRVVYMNQVHGADVAVVDGARPWRPEEAPPVDAMVTTQPGVALAVMVADCVPVLLADAERGVVGVAHAGRPGLAAGVVPAVVAAMRELGADRLDALIGPSVCGACYEVPETMRDEVAAAVPAAWATTRQGTPAVDVPAGVLAQLRALDVRAQRVSVRDAAADPGDGWRCTLEDPAFFSYRRDRTTGRFAGLVWTHE</sequence>
<comment type="caution">
    <text evidence="17">The sequence shown here is derived from an EMBL/GenBank/DDBJ whole genome shotgun (WGS) entry which is preliminary data.</text>
</comment>
<dbReference type="Gene3D" id="3.60.140.10">
    <property type="entry name" value="CNF1/YfiH-like putative cysteine hydrolases"/>
    <property type="match status" value="1"/>
</dbReference>
<dbReference type="CDD" id="cd16833">
    <property type="entry name" value="YfiH"/>
    <property type="match status" value="1"/>
</dbReference>
<comment type="catalytic activity">
    <reaction evidence="13">
        <text>adenosine + H2O + H(+) = inosine + NH4(+)</text>
        <dbReference type="Rhea" id="RHEA:24408"/>
        <dbReference type="ChEBI" id="CHEBI:15377"/>
        <dbReference type="ChEBI" id="CHEBI:15378"/>
        <dbReference type="ChEBI" id="CHEBI:16335"/>
        <dbReference type="ChEBI" id="CHEBI:17596"/>
        <dbReference type="ChEBI" id="CHEBI:28938"/>
        <dbReference type="EC" id="3.5.4.4"/>
    </reaction>
    <physiologicalReaction direction="left-to-right" evidence="13">
        <dbReference type="Rhea" id="RHEA:24409"/>
    </physiologicalReaction>
</comment>
<evidence type="ECO:0000313" key="18">
    <source>
        <dbReference type="Proteomes" id="UP000475214"/>
    </source>
</evidence>
<dbReference type="NCBIfam" id="TIGR00726">
    <property type="entry name" value="peptidoglycan editing factor PgeF"/>
    <property type="match status" value="1"/>
</dbReference>
<dbReference type="EMBL" id="JAAGOA010000019">
    <property type="protein sequence ID" value="NEE03099.1"/>
    <property type="molecule type" value="Genomic_DNA"/>
</dbReference>
<dbReference type="GO" id="GO:0016787">
    <property type="term" value="F:hydrolase activity"/>
    <property type="evidence" value="ECO:0007669"/>
    <property type="project" value="UniProtKB-KW"/>
</dbReference>
<dbReference type="InterPro" id="IPR003730">
    <property type="entry name" value="Cu_polyphenol_OxRdtase"/>
</dbReference>
<evidence type="ECO:0000256" key="4">
    <source>
        <dbReference type="ARBA" id="ARBA00003215"/>
    </source>
</evidence>
<evidence type="ECO:0000256" key="14">
    <source>
        <dbReference type="ARBA" id="ARBA00048968"/>
    </source>
</evidence>
<dbReference type="GO" id="GO:0005507">
    <property type="term" value="F:copper ion binding"/>
    <property type="evidence" value="ECO:0007669"/>
    <property type="project" value="TreeGrafter"/>
</dbReference>
<keyword evidence="8" id="KW-0479">Metal-binding</keyword>
<dbReference type="Proteomes" id="UP000475214">
    <property type="component" value="Unassembled WGS sequence"/>
</dbReference>
<dbReference type="FunFam" id="3.60.140.10:FF:000003">
    <property type="entry name" value="Polyphenol oxidase"/>
    <property type="match status" value="1"/>
</dbReference>
<evidence type="ECO:0000256" key="7">
    <source>
        <dbReference type="ARBA" id="ARBA00022679"/>
    </source>
</evidence>
<dbReference type="RefSeq" id="WP_163742502.1">
    <property type="nucleotide sequence ID" value="NZ_JAAGOA010000019.1"/>
</dbReference>
<comment type="catalytic activity">
    <reaction evidence="15">
        <text>S-methyl-5'-thioadenosine + phosphate = 5-(methylsulfanyl)-alpha-D-ribose 1-phosphate + adenine</text>
        <dbReference type="Rhea" id="RHEA:11852"/>
        <dbReference type="ChEBI" id="CHEBI:16708"/>
        <dbReference type="ChEBI" id="CHEBI:17509"/>
        <dbReference type="ChEBI" id="CHEBI:43474"/>
        <dbReference type="ChEBI" id="CHEBI:58533"/>
        <dbReference type="EC" id="2.4.2.28"/>
    </reaction>
    <physiologicalReaction direction="left-to-right" evidence="15">
        <dbReference type="Rhea" id="RHEA:11853"/>
    </physiologicalReaction>
</comment>